<evidence type="ECO:0000259" key="5">
    <source>
        <dbReference type="PROSITE" id="PS50110"/>
    </source>
</evidence>
<dbReference type="InterPro" id="IPR000792">
    <property type="entry name" value="Tscrpt_reg_LuxR_C"/>
</dbReference>
<dbReference type="SUPFAM" id="SSF52172">
    <property type="entry name" value="CheY-like"/>
    <property type="match status" value="1"/>
</dbReference>
<dbReference type="RefSeq" id="WP_148577521.1">
    <property type="nucleotide sequence ID" value="NZ_SDKK01000002.1"/>
</dbReference>
<dbReference type="InterPro" id="IPR058245">
    <property type="entry name" value="NreC/VraR/RcsB-like_REC"/>
</dbReference>
<dbReference type="Pfam" id="PF00196">
    <property type="entry name" value="GerE"/>
    <property type="match status" value="1"/>
</dbReference>
<dbReference type="Proteomes" id="UP000389128">
    <property type="component" value="Unassembled WGS sequence"/>
</dbReference>
<dbReference type="CDD" id="cd17535">
    <property type="entry name" value="REC_NarL-like"/>
    <property type="match status" value="1"/>
</dbReference>
<dbReference type="PRINTS" id="PR00038">
    <property type="entry name" value="HTHLUXR"/>
</dbReference>
<dbReference type="PROSITE" id="PS50110">
    <property type="entry name" value="RESPONSE_REGULATORY"/>
    <property type="match status" value="1"/>
</dbReference>
<dbReference type="GO" id="GO:0006355">
    <property type="term" value="P:regulation of DNA-templated transcription"/>
    <property type="evidence" value="ECO:0007669"/>
    <property type="project" value="InterPro"/>
</dbReference>
<dbReference type="OrthoDB" id="3623000at2"/>
<keyword evidence="7" id="KW-1185">Reference proteome</keyword>
<accession>A0A6C2D5D6</accession>
<dbReference type="InterPro" id="IPR016032">
    <property type="entry name" value="Sig_transdc_resp-reg_C-effctor"/>
</dbReference>
<comment type="caution">
    <text evidence="6">The sequence shown here is derived from an EMBL/GenBank/DDBJ whole genome shotgun (WGS) entry which is preliminary data.</text>
</comment>
<feature type="domain" description="HTH luxR-type" evidence="4">
    <location>
        <begin position="144"/>
        <end position="209"/>
    </location>
</feature>
<evidence type="ECO:0000259" key="4">
    <source>
        <dbReference type="PROSITE" id="PS50043"/>
    </source>
</evidence>
<dbReference type="InterPro" id="IPR011006">
    <property type="entry name" value="CheY-like_superfamily"/>
</dbReference>
<evidence type="ECO:0000256" key="2">
    <source>
        <dbReference type="ARBA" id="ARBA00023125"/>
    </source>
</evidence>
<keyword evidence="2" id="KW-0238">DNA-binding</keyword>
<feature type="modified residue" description="4-aspartylphosphate" evidence="3">
    <location>
        <position position="57"/>
    </location>
</feature>
<proteinExistence type="predicted"/>
<dbReference type="EMBL" id="SDKK01000002">
    <property type="protein sequence ID" value="TYC61527.1"/>
    <property type="molecule type" value="Genomic_DNA"/>
</dbReference>
<dbReference type="InterPro" id="IPR001789">
    <property type="entry name" value="Sig_transdc_resp-reg_receiver"/>
</dbReference>
<dbReference type="PANTHER" id="PTHR43214">
    <property type="entry name" value="TWO-COMPONENT RESPONSE REGULATOR"/>
    <property type="match status" value="1"/>
</dbReference>
<sequence>MLEKTRLVLVDDHAIVREGYRRLLESRADLAIVGEAANAREALEQFKALLPDVLVLDLGLPDMGGVELIRRLLQRDADARILVFTMHREPLFATQALRAGALGYVTKSSPPDVLVAAVYQVAARRQVISPDIAPELALALIERPREPLAELAPREFEILRLLLDGCSAEDIGARLSISAKTVQNSHYQIKSKLGVRSDIELTRLALRLGLI</sequence>
<dbReference type="InterPro" id="IPR039420">
    <property type="entry name" value="WalR-like"/>
</dbReference>
<gene>
    <name evidence="6" type="ORF">ETQ85_02345</name>
</gene>
<dbReference type="PANTHER" id="PTHR43214:SF43">
    <property type="entry name" value="TWO-COMPONENT RESPONSE REGULATOR"/>
    <property type="match status" value="1"/>
</dbReference>
<name>A0A6C2D5D6_9RHOO</name>
<dbReference type="PROSITE" id="PS50043">
    <property type="entry name" value="HTH_LUXR_2"/>
    <property type="match status" value="1"/>
</dbReference>
<protein>
    <submittedName>
        <fullName evidence="6">Response regulator transcription factor</fullName>
    </submittedName>
</protein>
<evidence type="ECO:0000313" key="6">
    <source>
        <dbReference type="EMBL" id="TYC61527.1"/>
    </source>
</evidence>
<dbReference type="AlphaFoldDB" id="A0A6C2D5D6"/>
<dbReference type="Pfam" id="PF00072">
    <property type="entry name" value="Response_reg"/>
    <property type="match status" value="1"/>
</dbReference>
<dbReference type="CDD" id="cd06170">
    <property type="entry name" value="LuxR_C_like"/>
    <property type="match status" value="1"/>
</dbReference>
<dbReference type="Gene3D" id="3.40.50.2300">
    <property type="match status" value="1"/>
</dbReference>
<dbReference type="SUPFAM" id="SSF46894">
    <property type="entry name" value="C-terminal effector domain of the bipartite response regulators"/>
    <property type="match status" value="1"/>
</dbReference>
<evidence type="ECO:0000256" key="3">
    <source>
        <dbReference type="PROSITE-ProRule" id="PRU00169"/>
    </source>
</evidence>
<dbReference type="SMART" id="SM00421">
    <property type="entry name" value="HTH_LUXR"/>
    <property type="match status" value="1"/>
</dbReference>
<evidence type="ECO:0000313" key="7">
    <source>
        <dbReference type="Proteomes" id="UP000389128"/>
    </source>
</evidence>
<dbReference type="SMART" id="SM00448">
    <property type="entry name" value="REC"/>
    <property type="match status" value="1"/>
</dbReference>
<organism evidence="6 7">
    <name type="scientific">Zoogloea oleivorans</name>
    <dbReference type="NCBI Taxonomy" id="1552750"/>
    <lineage>
        <taxon>Bacteria</taxon>
        <taxon>Pseudomonadati</taxon>
        <taxon>Pseudomonadota</taxon>
        <taxon>Betaproteobacteria</taxon>
        <taxon>Rhodocyclales</taxon>
        <taxon>Zoogloeaceae</taxon>
        <taxon>Zoogloea</taxon>
    </lineage>
</organism>
<feature type="domain" description="Response regulatory" evidence="5">
    <location>
        <begin position="6"/>
        <end position="122"/>
    </location>
</feature>
<dbReference type="GO" id="GO:0000160">
    <property type="term" value="P:phosphorelay signal transduction system"/>
    <property type="evidence" value="ECO:0007669"/>
    <property type="project" value="InterPro"/>
</dbReference>
<reference evidence="6 7" key="1">
    <citation type="submission" date="2019-01" db="EMBL/GenBank/DDBJ databases">
        <title>Zoogloea oleivorans genome sequencing and assembly.</title>
        <authorList>
            <person name="Tancsics A."/>
            <person name="Farkas M."/>
            <person name="Kriszt B."/>
            <person name="Maroti G."/>
            <person name="Horvath B."/>
        </authorList>
    </citation>
    <scope>NUCLEOTIDE SEQUENCE [LARGE SCALE GENOMIC DNA]</scope>
    <source>
        <strain evidence="6 7">Buc</strain>
    </source>
</reference>
<dbReference type="GO" id="GO:0003677">
    <property type="term" value="F:DNA binding"/>
    <property type="evidence" value="ECO:0007669"/>
    <property type="project" value="UniProtKB-KW"/>
</dbReference>
<evidence type="ECO:0000256" key="1">
    <source>
        <dbReference type="ARBA" id="ARBA00022553"/>
    </source>
</evidence>
<keyword evidence="1 3" id="KW-0597">Phosphoprotein</keyword>